<dbReference type="AlphaFoldDB" id="A0A1Z3NCG1"/>
<evidence type="ECO:0000256" key="7">
    <source>
        <dbReference type="ARBA" id="ARBA00048045"/>
    </source>
</evidence>
<evidence type="ECO:0000256" key="4">
    <source>
        <dbReference type="ARBA" id="ARBA00022723"/>
    </source>
</evidence>
<dbReference type="PROSITE" id="PS00903">
    <property type="entry name" value="CYT_DCMP_DEAMINASES_1"/>
    <property type="match status" value="1"/>
</dbReference>
<keyword evidence="3 8" id="KW-0819">tRNA processing</keyword>
<dbReference type="FunFam" id="3.40.140.10:FF:000005">
    <property type="entry name" value="tRNA-specific adenosine deaminase"/>
    <property type="match status" value="1"/>
</dbReference>
<dbReference type="PANTHER" id="PTHR11079:SF202">
    <property type="entry name" value="TRNA-SPECIFIC ADENOSINE DEAMINASE"/>
    <property type="match status" value="1"/>
</dbReference>
<organism evidence="11 12">
    <name type="scientific">Bdellovibrio bacteriovorus</name>
    <dbReference type="NCBI Taxonomy" id="959"/>
    <lineage>
        <taxon>Bacteria</taxon>
        <taxon>Pseudomonadati</taxon>
        <taxon>Bdellovibrionota</taxon>
        <taxon>Bdellovibrionia</taxon>
        <taxon>Bdellovibrionales</taxon>
        <taxon>Pseudobdellovibrionaceae</taxon>
        <taxon>Bdellovibrio</taxon>
    </lineage>
</organism>
<comment type="subunit">
    <text evidence="2 8">Homodimer.</text>
</comment>
<proteinExistence type="inferred from homology"/>
<evidence type="ECO:0000256" key="2">
    <source>
        <dbReference type="ARBA" id="ARBA00011738"/>
    </source>
</evidence>
<evidence type="ECO:0000256" key="6">
    <source>
        <dbReference type="ARBA" id="ARBA00022833"/>
    </source>
</evidence>
<dbReference type="InterPro" id="IPR016193">
    <property type="entry name" value="Cytidine_deaminase-like"/>
</dbReference>
<dbReference type="InterPro" id="IPR058535">
    <property type="entry name" value="MafB19-deam"/>
</dbReference>
<dbReference type="EC" id="3.5.4.33" evidence="8"/>
<comment type="cofactor">
    <cofactor evidence="8">
        <name>Zn(2+)</name>
        <dbReference type="ChEBI" id="CHEBI:29105"/>
    </cofactor>
    <text evidence="8">Binds 1 zinc ion per subunit.</text>
</comment>
<dbReference type="CDD" id="cd01285">
    <property type="entry name" value="nucleoside_deaminase"/>
    <property type="match status" value="1"/>
</dbReference>
<keyword evidence="6 8" id="KW-0862">Zinc</keyword>
<dbReference type="PROSITE" id="PS51462">
    <property type="entry name" value="NUDIX"/>
    <property type="match status" value="1"/>
</dbReference>
<evidence type="ECO:0000256" key="1">
    <source>
        <dbReference type="ARBA" id="ARBA00010669"/>
    </source>
</evidence>
<dbReference type="GO" id="GO:0052717">
    <property type="term" value="F:tRNA-specific adenosine-34 deaminase activity"/>
    <property type="evidence" value="ECO:0007669"/>
    <property type="project" value="UniProtKB-UniRule"/>
</dbReference>
<dbReference type="InterPro" id="IPR016192">
    <property type="entry name" value="APOBEC/CMP_deaminase_Zn-bd"/>
</dbReference>
<keyword evidence="4 8" id="KW-0479">Metal-binding</keyword>
<dbReference type="Gene3D" id="3.40.140.10">
    <property type="entry name" value="Cytidine Deaminase, domain 2"/>
    <property type="match status" value="1"/>
</dbReference>
<dbReference type="SUPFAM" id="SSF55811">
    <property type="entry name" value="Nudix"/>
    <property type="match status" value="1"/>
</dbReference>
<dbReference type="Gene3D" id="3.90.79.10">
    <property type="entry name" value="Nucleoside Triphosphate Pyrophosphohydrolase"/>
    <property type="match status" value="1"/>
</dbReference>
<gene>
    <name evidence="8" type="primary">tadA</name>
    <name evidence="11" type="ORF">B9G79_17145</name>
</gene>
<dbReference type="NCBIfam" id="NF008113">
    <property type="entry name" value="PRK10860.1"/>
    <property type="match status" value="1"/>
</dbReference>
<accession>A0A1Z3NCG1</accession>
<comment type="catalytic activity">
    <reaction evidence="7 8">
        <text>adenosine(34) in tRNA + H2O + H(+) = inosine(34) in tRNA + NH4(+)</text>
        <dbReference type="Rhea" id="RHEA:43168"/>
        <dbReference type="Rhea" id="RHEA-COMP:10373"/>
        <dbReference type="Rhea" id="RHEA-COMP:10374"/>
        <dbReference type="ChEBI" id="CHEBI:15377"/>
        <dbReference type="ChEBI" id="CHEBI:15378"/>
        <dbReference type="ChEBI" id="CHEBI:28938"/>
        <dbReference type="ChEBI" id="CHEBI:74411"/>
        <dbReference type="ChEBI" id="CHEBI:82852"/>
        <dbReference type="EC" id="3.5.4.33"/>
    </reaction>
</comment>
<dbReference type="InterPro" id="IPR015797">
    <property type="entry name" value="NUDIX_hydrolase-like_dom_sf"/>
</dbReference>
<evidence type="ECO:0000256" key="8">
    <source>
        <dbReference type="HAMAP-Rule" id="MF_00972"/>
    </source>
</evidence>
<dbReference type="PANTHER" id="PTHR11079">
    <property type="entry name" value="CYTOSINE DEAMINASE FAMILY MEMBER"/>
    <property type="match status" value="1"/>
</dbReference>
<dbReference type="GO" id="GO:0002100">
    <property type="term" value="P:tRNA wobble adenosine to inosine editing"/>
    <property type="evidence" value="ECO:0007669"/>
    <property type="project" value="UniProtKB-UniRule"/>
</dbReference>
<dbReference type="EMBL" id="CP020946">
    <property type="protein sequence ID" value="ASD65170.1"/>
    <property type="molecule type" value="Genomic_DNA"/>
</dbReference>
<name>A0A1Z3NCG1_BDEBC</name>
<dbReference type="InterPro" id="IPR028883">
    <property type="entry name" value="tRNA_aden_deaminase"/>
</dbReference>
<dbReference type="Pfam" id="PF00293">
    <property type="entry name" value="NUDIX"/>
    <property type="match status" value="1"/>
</dbReference>
<evidence type="ECO:0000259" key="9">
    <source>
        <dbReference type="PROSITE" id="PS51462"/>
    </source>
</evidence>
<dbReference type="SUPFAM" id="SSF53927">
    <property type="entry name" value="Cytidine deaminase-like"/>
    <property type="match status" value="1"/>
</dbReference>
<keyword evidence="5 8" id="KW-0378">Hydrolase</keyword>
<evidence type="ECO:0000256" key="3">
    <source>
        <dbReference type="ARBA" id="ARBA00022694"/>
    </source>
</evidence>
<sequence length="313" mass="34854">MSHPSHDEKWMRKALALARKAAEREEVPVAAIVVGPEGMISYAINTRERQQSPLGHAELLALHKASQKRGSWRLSDCTLYVTLEPCVMCAGAIQQSRISRVVYGAKDAKAGAVESLYHVLKDPRLNHQVEVSSGILEHQCSELLQDFFKGRRDEKKSEKAQKVFRDRASVVVLHEGKVLGFHAVDPTAQIPYFFLPGGAVEAGETAAATAARECLEETGYKIRILEDSAFERVYDFPWDGKVHACRTVFYVGVLDQEWVPPGKIEDASYHKGVDWLPAKDAAKVFGYSKDILWAVQKLLKTAQKQAARTAKKP</sequence>
<feature type="domain" description="CMP/dCMP-type deaminase" evidence="10">
    <location>
        <begin position="5"/>
        <end position="114"/>
    </location>
</feature>
<evidence type="ECO:0000313" key="12">
    <source>
        <dbReference type="Proteomes" id="UP000197003"/>
    </source>
</evidence>
<dbReference type="Proteomes" id="UP000197003">
    <property type="component" value="Chromosome"/>
</dbReference>
<feature type="binding site" evidence="8">
    <location>
        <position position="86"/>
    </location>
    <ligand>
        <name>Zn(2+)</name>
        <dbReference type="ChEBI" id="CHEBI:29105"/>
        <note>catalytic</note>
    </ligand>
</feature>
<dbReference type="GO" id="GO:0008270">
    <property type="term" value="F:zinc ion binding"/>
    <property type="evidence" value="ECO:0007669"/>
    <property type="project" value="UniProtKB-UniRule"/>
</dbReference>
<feature type="domain" description="Nudix hydrolase" evidence="9">
    <location>
        <begin position="163"/>
        <end position="299"/>
    </location>
</feature>
<dbReference type="InterPro" id="IPR000086">
    <property type="entry name" value="NUDIX_hydrolase_dom"/>
</dbReference>
<feature type="active site" description="Proton donor" evidence="8">
    <location>
        <position position="58"/>
    </location>
</feature>
<dbReference type="OrthoDB" id="5292446at2"/>
<dbReference type="Pfam" id="PF14437">
    <property type="entry name" value="MafB19-deam"/>
    <property type="match status" value="1"/>
</dbReference>
<protein>
    <recommendedName>
        <fullName evidence="8">tRNA-specific adenosine deaminase</fullName>
        <ecNumber evidence="8">3.5.4.33</ecNumber>
    </recommendedName>
</protein>
<comment type="similarity">
    <text evidence="1">Belongs to the cytidine and deoxycytidylate deaminase family. ADAT2 subfamily.</text>
</comment>
<dbReference type="RefSeq" id="WP_088566572.1">
    <property type="nucleotide sequence ID" value="NZ_CP020946.1"/>
</dbReference>
<dbReference type="InterPro" id="IPR002125">
    <property type="entry name" value="CMP_dCMP_dom"/>
</dbReference>
<dbReference type="PROSITE" id="PS51747">
    <property type="entry name" value="CYT_DCMP_DEAMINASES_2"/>
    <property type="match status" value="1"/>
</dbReference>
<feature type="binding site" evidence="8">
    <location>
        <position position="56"/>
    </location>
    <ligand>
        <name>Zn(2+)</name>
        <dbReference type="ChEBI" id="CHEBI:29105"/>
        <note>catalytic</note>
    </ligand>
</feature>
<evidence type="ECO:0000313" key="11">
    <source>
        <dbReference type="EMBL" id="ASD65170.1"/>
    </source>
</evidence>
<feature type="binding site" evidence="8">
    <location>
        <position position="89"/>
    </location>
    <ligand>
        <name>Zn(2+)</name>
        <dbReference type="ChEBI" id="CHEBI:29105"/>
        <note>catalytic</note>
    </ligand>
</feature>
<comment type="function">
    <text evidence="8">Catalyzes the deamination of adenosine to inosine at the wobble position 34 of tRNA(Arg2).</text>
</comment>
<evidence type="ECO:0000256" key="5">
    <source>
        <dbReference type="ARBA" id="ARBA00022801"/>
    </source>
</evidence>
<reference evidence="11 12" key="1">
    <citation type="submission" date="2017-04" db="EMBL/GenBank/DDBJ databases">
        <title>Whole genome sequence of Bdellovibrio bacteriovorus strain SSB218315.</title>
        <authorList>
            <person name="Oyedara O."/>
            <person name="Rodriguez-Perez M.A."/>
        </authorList>
    </citation>
    <scope>NUCLEOTIDE SEQUENCE [LARGE SCALE GENOMIC DNA]</scope>
    <source>
        <strain evidence="11 12">SSB218315</strain>
    </source>
</reference>
<dbReference type="HAMAP" id="MF_00972">
    <property type="entry name" value="tRNA_aden_deaminase"/>
    <property type="match status" value="1"/>
</dbReference>
<evidence type="ECO:0000259" key="10">
    <source>
        <dbReference type="PROSITE" id="PS51747"/>
    </source>
</evidence>